<keyword evidence="1" id="KW-0812">Transmembrane</keyword>
<dbReference type="RefSeq" id="WP_182688923.1">
    <property type="nucleotide sequence ID" value="NZ_JACHTF010000029.1"/>
</dbReference>
<dbReference type="AlphaFoldDB" id="A0A7W3Y754"/>
<reference evidence="2 3" key="1">
    <citation type="submission" date="2020-08" db="EMBL/GenBank/DDBJ databases">
        <authorList>
            <person name="Xu S."/>
            <person name="Li A."/>
        </authorList>
    </citation>
    <scope>NUCLEOTIDE SEQUENCE [LARGE SCALE GENOMIC DNA]</scope>
    <source>
        <strain evidence="2 3">119BY6-57</strain>
    </source>
</reference>
<comment type="caution">
    <text evidence="2">The sequence shown here is derived from an EMBL/GenBank/DDBJ whole genome shotgun (WGS) entry which is preliminary data.</text>
</comment>
<evidence type="ECO:0000256" key="1">
    <source>
        <dbReference type="SAM" id="Phobius"/>
    </source>
</evidence>
<name>A0A7W3Y754_9GAMM</name>
<organism evidence="2 3">
    <name type="scientific">Marilutibacter spongiae</name>
    <dbReference type="NCBI Taxonomy" id="2025720"/>
    <lineage>
        <taxon>Bacteria</taxon>
        <taxon>Pseudomonadati</taxon>
        <taxon>Pseudomonadota</taxon>
        <taxon>Gammaproteobacteria</taxon>
        <taxon>Lysobacterales</taxon>
        <taxon>Lysobacteraceae</taxon>
        <taxon>Marilutibacter</taxon>
    </lineage>
</organism>
<keyword evidence="3" id="KW-1185">Reference proteome</keyword>
<protein>
    <submittedName>
        <fullName evidence="2">Uncharacterized protein</fullName>
    </submittedName>
</protein>
<dbReference type="Proteomes" id="UP000523196">
    <property type="component" value="Unassembled WGS sequence"/>
</dbReference>
<dbReference type="EMBL" id="JACHTF010000029">
    <property type="protein sequence ID" value="MBB1062173.1"/>
    <property type="molecule type" value="Genomic_DNA"/>
</dbReference>
<feature type="transmembrane region" description="Helical" evidence="1">
    <location>
        <begin position="7"/>
        <end position="28"/>
    </location>
</feature>
<feature type="transmembrane region" description="Helical" evidence="1">
    <location>
        <begin position="58"/>
        <end position="78"/>
    </location>
</feature>
<evidence type="ECO:0000313" key="3">
    <source>
        <dbReference type="Proteomes" id="UP000523196"/>
    </source>
</evidence>
<keyword evidence="1" id="KW-1133">Transmembrane helix</keyword>
<keyword evidence="1" id="KW-0472">Membrane</keyword>
<sequence length="85" mass="9219">MKRSIHIPALILLAVTLGITGAVILLLWQASQEPPHVIRCGHGGYSVVSCDTDFGNRVFIVVLIAAPIIVGLAHKAFFTEFKHTK</sequence>
<evidence type="ECO:0000313" key="2">
    <source>
        <dbReference type="EMBL" id="MBB1062173.1"/>
    </source>
</evidence>
<gene>
    <name evidence="2" type="ORF">H4F98_16485</name>
</gene>
<proteinExistence type="predicted"/>
<accession>A0A7W3Y754</accession>